<keyword evidence="3" id="KW-1185">Reference proteome</keyword>
<feature type="signal peptide" evidence="1">
    <location>
        <begin position="1"/>
        <end position="18"/>
    </location>
</feature>
<evidence type="ECO:0008006" key="4">
    <source>
        <dbReference type="Google" id="ProtNLM"/>
    </source>
</evidence>
<keyword evidence="1" id="KW-0732">Signal</keyword>
<dbReference type="Proteomes" id="UP001498476">
    <property type="component" value="Unassembled WGS sequence"/>
</dbReference>
<proteinExistence type="predicted"/>
<evidence type="ECO:0000313" key="2">
    <source>
        <dbReference type="EMBL" id="KAK7413497.1"/>
    </source>
</evidence>
<evidence type="ECO:0000313" key="3">
    <source>
        <dbReference type="Proteomes" id="UP001498476"/>
    </source>
</evidence>
<sequence>MHPIRATLLALSFAVAMAVPMPPASKVPRGAINARNETEMPAGDEAAGEGEGAENEVEKAGLFDEAVALDGGDVKQDVLFPPGTNGVLEVEFQNAEGRTLTVTENKTPAAPPAGFVAVEAVSYIIDLAEGADGLTLSKVDYILTEGNTLDISQGQIGRFCAEAGAFIIDPAVGELEFEVEENELTLTVANMNGEWGIFMPDAAAAGDGAAEDGAAEGGAAEDGAVEDVAGGAAGTGLLDAVINLLVSAQAEAAKGTA</sequence>
<protein>
    <recommendedName>
        <fullName evidence="4">Accumulation-associated protein</fullName>
    </recommendedName>
</protein>
<reference evidence="2 3" key="1">
    <citation type="journal article" date="2025" name="Microbiol. Resour. Announc.">
        <title>Draft genome sequences for Neonectria magnoliae and Neonectria punicea, canker pathogens of Liriodendron tulipifera and Acer saccharum in West Virginia.</title>
        <authorList>
            <person name="Petronek H.M."/>
            <person name="Kasson M.T."/>
            <person name="Metheny A.M."/>
            <person name="Stauder C.M."/>
            <person name="Lovett B."/>
            <person name="Lynch S.C."/>
            <person name="Garnas J.R."/>
            <person name="Kasson L.R."/>
            <person name="Stajich J.E."/>
        </authorList>
    </citation>
    <scope>NUCLEOTIDE SEQUENCE [LARGE SCALE GENOMIC DNA]</scope>
    <source>
        <strain evidence="2 3">NRRL 64653</strain>
    </source>
</reference>
<dbReference type="EMBL" id="JAZAVJ010000128">
    <property type="protein sequence ID" value="KAK7413497.1"/>
    <property type="molecule type" value="Genomic_DNA"/>
</dbReference>
<feature type="chain" id="PRO_5045358084" description="Accumulation-associated protein" evidence="1">
    <location>
        <begin position="19"/>
        <end position="257"/>
    </location>
</feature>
<evidence type="ECO:0000256" key="1">
    <source>
        <dbReference type="SAM" id="SignalP"/>
    </source>
</evidence>
<organism evidence="2 3">
    <name type="scientific">Neonectria punicea</name>
    <dbReference type="NCBI Taxonomy" id="979145"/>
    <lineage>
        <taxon>Eukaryota</taxon>
        <taxon>Fungi</taxon>
        <taxon>Dikarya</taxon>
        <taxon>Ascomycota</taxon>
        <taxon>Pezizomycotina</taxon>
        <taxon>Sordariomycetes</taxon>
        <taxon>Hypocreomycetidae</taxon>
        <taxon>Hypocreales</taxon>
        <taxon>Nectriaceae</taxon>
        <taxon>Neonectria</taxon>
    </lineage>
</organism>
<gene>
    <name evidence="2" type="ORF">QQX98_007645</name>
</gene>
<name>A0ABR1GXM6_9HYPO</name>
<accession>A0ABR1GXM6</accession>
<comment type="caution">
    <text evidence="2">The sequence shown here is derived from an EMBL/GenBank/DDBJ whole genome shotgun (WGS) entry which is preliminary data.</text>
</comment>